<evidence type="ECO:0000313" key="7">
    <source>
        <dbReference type="Proteomes" id="UP000031036"/>
    </source>
</evidence>
<dbReference type="Pfam" id="PF16421">
    <property type="entry name" value="E2F_CC-MB"/>
    <property type="match status" value="1"/>
</dbReference>
<evidence type="ECO:0000256" key="1">
    <source>
        <dbReference type="ARBA" id="ARBA00010940"/>
    </source>
</evidence>
<gene>
    <name evidence="6" type="ORF">Tcan_02211</name>
</gene>
<dbReference type="AlphaFoldDB" id="A0A0B2UKA7"/>
<keyword evidence="2" id="KW-0805">Transcription regulation</keyword>
<keyword evidence="4" id="KW-0804">Transcription</keyword>
<keyword evidence="3" id="KW-0238">DNA-binding</keyword>
<keyword evidence="7" id="KW-1185">Reference proteome</keyword>
<accession>A0A0B2UKA7</accession>
<dbReference type="Proteomes" id="UP000031036">
    <property type="component" value="Unassembled WGS sequence"/>
</dbReference>
<feature type="domain" description="E2F transcription factor CC-MB" evidence="5">
    <location>
        <begin position="39"/>
        <end position="100"/>
    </location>
</feature>
<protein>
    <recommendedName>
        <fullName evidence="5">E2F transcription factor CC-MB domain-containing protein</fullName>
    </recommendedName>
</protein>
<dbReference type="GO" id="GO:0046983">
    <property type="term" value="F:protein dimerization activity"/>
    <property type="evidence" value="ECO:0007669"/>
    <property type="project" value="InterPro"/>
</dbReference>
<evidence type="ECO:0000256" key="4">
    <source>
        <dbReference type="ARBA" id="ARBA00023163"/>
    </source>
</evidence>
<dbReference type="EMBL" id="JPKZ01021984">
    <property type="protein sequence ID" value="KHN71506.1"/>
    <property type="molecule type" value="Genomic_DNA"/>
</dbReference>
<dbReference type="InterPro" id="IPR037241">
    <property type="entry name" value="E2F-DP_heterodim"/>
</dbReference>
<evidence type="ECO:0000313" key="6">
    <source>
        <dbReference type="EMBL" id="KHN71506.1"/>
    </source>
</evidence>
<proteinExistence type="inferred from homology"/>
<dbReference type="STRING" id="6265.A0A0B2UKA7"/>
<dbReference type="GO" id="GO:0003677">
    <property type="term" value="F:DNA binding"/>
    <property type="evidence" value="ECO:0007669"/>
    <property type="project" value="UniProtKB-KW"/>
</dbReference>
<dbReference type="InterPro" id="IPR032198">
    <property type="entry name" value="E2F_CC-MB"/>
</dbReference>
<evidence type="ECO:0000256" key="2">
    <source>
        <dbReference type="ARBA" id="ARBA00023015"/>
    </source>
</evidence>
<dbReference type="OrthoDB" id="1743261at2759"/>
<dbReference type="SUPFAM" id="SSF144074">
    <property type="entry name" value="E2F-DP heterodimerization region"/>
    <property type="match status" value="1"/>
</dbReference>
<reference evidence="6 7" key="1">
    <citation type="submission" date="2014-11" db="EMBL/GenBank/DDBJ databases">
        <title>Genetic blueprint of the zoonotic pathogen Toxocara canis.</title>
        <authorList>
            <person name="Zhu X.-Q."/>
            <person name="Korhonen P.K."/>
            <person name="Cai H."/>
            <person name="Young N.D."/>
            <person name="Nejsum P."/>
            <person name="von Samson-Himmelstjerna G."/>
            <person name="Boag P.R."/>
            <person name="Tan P."/>
            <person name="Li Q."/>
            <person name="Min J."/>
            <person name="Yang Y."/>
            <person name="Wang X."/>
            <person name="Fang X."/>
            <person name="Hall R.S."/>
            <person name="Hofmann A."/>
            <person name="Sternberg P.W."/>
            <person name="Jex A.R."/>
            <person name="Gasser R.B."/>
        </authorList>
    </citation>
    <scope>NUCLEOTIDE SEQUENCE [LARGE SCALE GENOMIC DNA]</scope>
    <source>
        <strain evidence="6">PN_DK_2014</strain>
    </source>
</reference>
<dbReference type="Gene3D" id="6.10.250.540">
    <property type="match status" value="1"/>
</dbReference>
<evidence type="ECO:0000256" key="3">
    <source>
        <dbReference type="ARBA" id="ARBA00023125"/>
    </source>
</evidence>
<comment type="similarity">
    <text evidence="1">Belongs to the E2F/DP family.</text>
</comment>
<evidence type="ECO:0000259" key="5">
    <source>
        <dbReference type="Pfam" id="PF16421"/>
    </source>
</evidence>
<organism evidence="6 7">
    <name type="scientific">Toxocara canis</name>
    <name type="common">Canine roundworm</name>
    <dbReference type="NCBI Taxonomy" id="6265"/>
    <lineage>
        <taxon>Eukaryota</taxon>
        <taxon>Metazoa</taxon>
        <taxon>Ecdysozoa</taxon>
        <taxon>Nematoda</taxon>
        <taxon>Chromadorea</taxon>
        <taxon>Rhabditida</taxon>
        <taxon>Spirurina</taxon>
        <taxon>Ascaridomorpha</taxon>
        <taxon>Ascaridoidea</taxon>
        <taxon>Toxocaridae</taxon>
        <taxon>Toxocara</taxon>
    </lineage>
</organism>
<name>A0A0B2UKA7_TOXCA</name>
<sequence>MDCGFVSGVPGNCIWGTGSRYYRSDLDMEEVISIRWKWKGYVLYTDLRSLPGMQDQTLIAIKAPTESYSSVEVTDPVETGKFEILVRNENREQLQAFLCPDAEAVKASNLWDDQMVCTLCLLHSPPAITHYSVLKLVKHTLMAHILYVCVLSA</sequence>
<comment type="caution">
    <text evidence="6">The sequence shown here is derived from an EMBL/GenBank/DDBJ whole genome shotgun (WGS) entry which is preliminary data.</text>
</comment>